<dbReference type="InterPro" id="IPR010916">
    <property type="entry name" value="TonB_box_CS"/>
</dbReference>
<proteinExistence type="predicted"/>
<feature type="chain" id="PRO_5035199813" evidence="1">
    <location>
        <begin position="24"/>
        <end position="121"/>
    </location>
</feature>
<name>A0A8J2FMV0_9BACT</name>
<gene>
    <name evidence="2" type="ORF">MPNT_10407</name>
</gene>
<evidence type="ECO:0000256" key="1">
    <source>
        <dbReference type="SAM" id="SignalP"/>
    </source>
</evidence>
<comment type="caution">
    <text evidence="2">The sequence shown here is derived from an EMBL/GenBank/DDBJ whole genome shotgun (WGS) entry which is preliminary data.</text>
</comment>
<dbReference type="Proteomes" id="UP000663859">
    <property type="component" value="Unassembled WGS sequence"/>
</dbReference>
<dbReference type="RefSeq" id="WP_174581818.1">
    <property type="nucleotide sequence ID" value="NZ_CAJNOB010000001.1"/>
</dbReference>
<dbReference type="AlphaFoldDB" id="A0A8J2FMV0"/>
<feature type="signal peptide" evidence="1">
    <location>
        <begin position="1"/>
        <end position="23"/>
    </location>
</feature>
<keyword evidence="3" id="KW-1185">Reference proteome</keyword>
<dbReference type="PROSITE" id="PS00430">
    <property type="entry name" value="TONB_DEPENDENT_REC_1"/>
    <property type="match status" value="1"/>
</dbReference>
<evidence type="ECO:0000313" key="3">
    <source>
        <dbReference type="Proteomes" id="UP000663859"/>
    </source>
</evidence>
<evidence type="ECO:0000313" key="2">
    <source>
        <dbReference type="EMBL" id="CAF0689867.1"/>
    </source>
</evidence>
<reference evidence="2" key="1">
    <citation type="submission" date="2021-02" db="EMBL/GenBank/DDBJ databases">
        <authorList>
            <person name="Cremers G."/>
            <person name="Picone N."/>
        </authorList>
    </citation>
    <scope>NUCLEOTIDE SEQUENCE</scope>
    <source>
        <strain evidence="2">PQ17</strain>
    </source>
</reference>
<organism evidence="2 3">
    <name type="scientific">Candidatus Methylacidithermus pantelleriae</name>
    <dbReference type="NCBI Taxonomy" id="2744239"/>
    <lineage>
        <taxon>Bacteria</taxon>
        <taxon>Pseudomonadati</taxon>
        <taxon>Verrucomicrobiota</taxon>
        <taxon>Methylacidiphilae</taxon>
        <taxon>Methylacidiphilales</taxon>
        <taxon>Methylacidiphilaceae</taxon>
        <taxon>Candidatus Methylacidithermus</taxon>
    </lineage>
</organism>
<keyword evidence="1" id="KW-0732">Signal</keyword>
<protein>
    <submittedName>
        <fullName evidence="2">Uncharacterized protein</fullName>
    </submittedName>
</protein>
<sequence length="121" mass="12839">MSKTILVVGSVLLFLVPALSANAQEQKDEETVTVTGEVLDMVCYLDHGASGPKHAKCARTCINSGLPVGIKDKSGKVYLVVGEHKPLNRELAGRAASVVTLKGKLVSRDGINLLEDAEIIK</sequence>
<accession>A0A8J2FMV0</accession>
<dbReference type="EMBL" id="CAJNOB010000001">
    <property type="protein sequence ID" value="CAF0689867.1"/>
    <property type="molecule type" value="Genomic_DNA"/>
</dbReference>